<name>A0A8J6TP55_9BACT</name>
<comment type="caution">
    <text evidence="2">The sequence shown here is derived from an EMBL/GenBank/DDBJ whole genome shotgun (WGS) entry which is preliminary data.</text>
</comment>
<keyword evidence="1" id="KW-0732">Signal</keyword>
<accession>A0A8J6TP55</accession>
<dbReference type="EMBL" id="JACNIG010000398">
    <property type="protein sequence ID" value="MBC8434211.1"/>
    <property type="molecule type" value="Genomic_DNA"/>
</dbReference>
<protein>
    <submittedName>
        <fullName evidence="2">Uncharacterized protein</fullName>
    </submittedName>
</protein>
<evidence type="ECO:0000313" key="2">
    <source>
        <dbReference type="EMBL" id="MBC8434211.1"/>
    </source>
</evidence>
<dbReference type="Proteomes" id="UP000605201">
    <property type="component" value="Unassembled WGS sequence"/>
</dbReference>
<evidence type="ECO:0000313" key="3">
    <source>
        <dbReference type="Proteomes" id="UP000605201"/>
    </source>
</evidence>
<sequence>MSKFKINFTAWICALALFAGLVGPQLIQAQQISNQQKQGNGSLPEEIETGLSYLLELIHKKGSKFDPAKILPLLNFVVQSGDDPEQLIPSKRESGNGACLRAQIKAPLERILRYEYNHRIPTFLISPNVLRLSGWYPESDIVANKVELWNKLSTLNKPLLLWGKEFEVNTPDSFSGSYYRYDLNRLIILMKHNGKKVMISASKMPNPSEAGKKAVIIDEKNWNYFYSGIQGLGIRLIGMLNTYIYDSASVKILYETDSAKPRTTIMLFKWLKAGWADINMVKRSHIYEGSLRFIEGLKEVIESDSLPAADALAQKLDYISALPEAEIDTKIRKYSINFERIAKKHEGMSPKDYARIIADGGYANVLNMEERSGILALEWLKSQLGKSTLAEFDFPPPLPEKTLVKTGSEIPAGKADSI</sequence>
<gene>
    <name evidence="2" type="ORF">H8D96_20065</name>
</gene>
<feature type="signal peptide" evidence="1">
    <location>
        <begin position="1"/>
        <end position="29"/>
    </location>
</feature>
<proteinExistence type="predicted"/>
<evidence type="ECO:0000256" key="1">
    <source>
        <dbReference type="SAM" id="SignalP"/>
    </source>
</evidence>
<feature type="chain" id="PRO_5035235495" evidence="1">
    <location>
        <begin position="30"/>
        <end position="418"/>
    </location>
</feature>
<reference evidence="2 3" key="1">
    <citation type="submission" date="2020-08" db="EMBL/GenBank/DDBJ databases">
        <title>Bridging the membrane lipid divide: bacteria of the FCB group superphylum have the potential to synthesize archaeal ether lipids.</title>
        <authorList>
            <person name="Villanueva L."/>
            <person name="Von Meijenfeldt F.A.B."/>
            <person name="Westbye A.B."/>
            <person name="Yadav S."/>
            <person name="Hopmans E.C."/>
            <person name="Dutilh B.E."/>
            <person name="Sinninghe Damste J.S."/>
        </authorList>
    </citation>
    <scope>NUCLEOTIDE SEQUENCE [LARGE SCALE GENOMIC DNA]</scope>
    <source>
        <strain evidence="2">NIOZ-UU17</strain>
    </source>
</reference>
<dbReference type="AlphaFoldDB" id="A0A8J6TP55"/>
<organism evidence="2 3">
    <name type="scientific">Candidatus Desulfatibia vada</name>
    <dbReference type="NCBI Taxonomy" id="2841696"/>
    <lineage>
        <taxon>Bacteria</taxon>
        <taxon>Pseudomonadati</taxon>
        <taxon>Thermodesulfobacteriota</taxon>
        <taxon>Desulfobacteria</taxon>
        <taxon>Desulfobacterales</taxon>
        <taxon>Desulfobacterales incertae sedis</taxon>
        <taxon>Candidatus Desulfatibia</taxon>
    </lineage>
</organism>